<evidence type="ECO:0000313" key="2">
    <source>
        <dbReference type="EMBL" id="MDQ1123295.1"/>
    </source>
</evidence>
<organism evidence="2 3">
    <name type="scientific">Microbacterium trichothecenolyticum</name>
    <name type="common">Aureobacterium trichothecenolyticum</name>
    <dbReference type="NCBI Taxonomy" id="69370"/>
    <lineage>
        <taxon>Bacteria</taxon>
        <taxon>Bacillati</taxon>
        <taxon>Actinomycetota</taxon>
        <taxon>Actinomycetes</taxon>
        <taxon>Micrococcales</taxon>
        <taxon>Microbacteriaceae</taxon>
        <taxon>Microbacterium</taxon>
    </lineage>
</organism>
<feature type="transmembrane region" description="Helical" evidence="1">
    <location>
        <begin position="151"/>
        <end position="176"/>
    </location>
</feature>
<feature type="transmembrane region" description="Helical" evidence="1">
    <location>
        <begin position="94"/>
        <end position="114"/>
    </location>
</feature>
<feature type="transmembrane region" description="Helical" evidence="1">
    <location>
        <begin position="38"/>
        <end position="58"/>
    </location>
</feature>
<comment type="caution">
    <text evidence="2">The sequence shown here is derived from an EMBL/GenBank/DDBJ whole genome shotgun (WGS) entry which is preliminary data.</text>
</comment>
<keyword evidence="1" id="KW-1133">Transmembrane helix</keyword>
<reference evidence="2 3" key="1">
    <citation type="submission" date="2023-07" db="EMBL/GenBank/DDBJ databases">
        <title>Functional and genomic diversity of the sorghum phyllosphere microbiome.</title>
        <authorList>
            <person name="Shade A."/>
        </authorList>
    </citation>
    <scope>NUCLEOTIDE SEQUENCE [LARGE SCALE GENOMIC DNA]</scope>
    <source>
        <strain evidence="2 3">SORGH_AS_1207</strain>
    </source>
</reference>
<gene>
    <name evidence="2" type="ORF">QE412_001868</name>
</gene>
<dbReference type="Proteomes" id="UP001226691">
    <property type="component" value="Unassembled WGS sequence"/>
</dbReference>
<keyword evidence="1" id="KW-0812">Transmembrane</keyword>
<accession>A0ABU0TUE8</accession>
<protein>
    <recommendedName>
        <fullName evidence="4">GGDEF domain-containing protein</fullName>
    </recommendedName>
</protein>
<proteinExistence type="predicted"/>
<dbReference type="EMBL" id="JAUTBF010000001">
    <property type="protein sequence ID" value="MDQ1123295.1"/>
    <property type="molecule type" value="Genomic_DNA"/>
</dbReference>
<name>A0ABU0TUE8_MICTR</name>
<dbReference type="RefSeq" id="WP_307482661.1">
    <property type="nucleotide sequence ID" value="NZ_JAUTBF010000001.1"/>
</dbReference>
<feature type="transmembrane region" description="Helical" evidence="1">
    <location>
        <begin position="120"/>
        <end position="139"/>
    </location>
</feature>
<evidence type="ECO:0000313" key="3">
    <source>
        <dbReference type="Proteomes" id="UP001226691"/>
    </source>
</evidence>
<feature type="transmembrane region" description="Helical" evidence="1">
    <location>
        <begin position="188"/>
        <end position="205"/>
    </location>
</feature>
<keyword evidence="1" id="KW-0472">Membrane</keyword>
<evidence type="ECO:0000256" key="1">
    <source>
        <dbReference type="SAM" id="Phobius"/>
    </source>
</evidence>
<evidence type="ECO:0008006" key="4">
    <source>
        <dbReference type="Google" id="ProtNLM"/>
    </source>
</evidence>
<sequence>MVVLALLAAVAAAALALTTLALLRSQSRNETGGPRADLVRYCGMAAVAALTCGAMNIIEPAGGGTAAAAAGNATNLVAIGLVWAGARRVNTRPAIGAISTGAGGILMFGLTYLVPLDDATLVKTAGLAVFSALGALEFSRRPLGELHGARLMTWTLGIYAGYSVARLAVVAAVGMGPLFGRGPVSAETTAAVSAVTIALVSLAAVRVGRQLDDAPVPGTRAHDRESLRAEAAALLAADSTAQVTIIRVPELDLIRAAHSSERAETMMRVLVDAAGEAIPRAAAGIPARDAVFVVSPVDDDTLARESAVRRAFAARMPGIGYDDVPDLSFQHDTVRDVGRLSQMLESRRLRPR</sequence>
<keyword evidence="3" id="KW-1185">Reference proteome</keyword>